<keyword evidence="1" id="KW-1133">Transmembrane helix</keyword>
<feature type="transmembrane region" description="Helical" evidence="1">
    <location>
        <begin position="97"/>
        <end position="119"/>
    </location>
</feature>
<dbReference type="OrthoDB" id="2627420at2"/>
<sequence length="156" mass="18481">MKWIVLIISILIFNAVAILMRKRLKISEIYATVAVALLLDLLVDVYASFRFKAWGFFEVEKAEFSVILILFGIYPAVATMIINWYPYKSVWKLKLGYLIGWAVFSTAYEWLTVKVGILWHINWNLFYSLVMYPFIYYMLILHVRMYRRIMAINGTQ</sequence>
<feature type="transmembrane region" description="Helical" evidence="1">
    <location>
        <begin position="64"/>
        <end position="85"/>
    </location>
</feature>
<dbReference type="InterPro" id="IPR048147">
    <property type="entry name" value="CBO0543-like"/>
</dbReference>
<keyword evidence="1" id="KW-0472">Membrane</keyword>
<keyword evidence="1" id="KW-0812">Transmembrane</keyword>
<name>A0A4Y8LSD2_9BACL</name>
<dbReference type="RefSeq" id="WP_135154591.1">
    <property type="nucleotide sequence ID" value="NZ_SOMN01000059.1"/>
</dbReference>
<evidence type="ECO:0000313" key="3">
    <source>
        <dbReference type="Proteomes" id="UP000297900"/>
    </source>
</evidence>
<feature type="transmembrane region" description="Helical" evidence="1">
    <location>
        <begin position="29"/>
        <end position="49"/>
    </location>
</feature>
<accession>A0A4Y8LSD2</accession>
<protein>
    <submittedName>
        <fullName evidence="2">Uncharacterized protein</fullName>
    </submittedName>
</protein>
<feature type="transmembrane region" description="Helical" evidence="1">
    <location>
        <begin position="125"/>
        <end position="143"/>
    </location>
</feature>
<dbReference type="NCBIfam" id="NF041644">
    <property type="entry name" value="CBO0543_fam"/>
    <property type="match status" value="1"/>
</dbReference>
<dbReference type="EMBL" id="SOMN01000059">
    <property type="protein sequence ID" value="TFE19484.1"/>
    <property type="molecule type" value="Genomic_DNA"/>
</dbReference>
<comment type="caution">
    <text evidence="2">The sequence shown here is derived from an EMBL/GenBank/DDBJ whole genome shotgun (WGS) entry which is preliminary data.</text>
</comment>
<dbReference type="AlphaFoldDB" id="A0A4Y8LSD2"/>
<organism evidence="2 3">
    <name type="scientific">Cohnella luojiensis</name>
    <dbReference type="NCBI Taxonomy" id="652876"/>
    <lineage>
        <taxon>Bacteria</taxon>
        <taxon>Bacillati</taxon>
        <taxon>Bacillota</taxon>
        <taxon>Bacilli</taxon>
        <taxon>Bacillales</taxon>
        <taxon>Paenibacillaceae</taxon>
        <taxon>Cohnella</taxon>
    </lineage>
</organism>
<proteinExistence type="predicted"/>
<keyword evidence="3" id="KW-1185">Reference proteome</keyword>
<feature type="transmembrane region" description="Helical" evidence="1">
    <location>
        <begin position="6"/>
        <end position="22"/>
    </location>
</feature>
<evidence type="ECO:0000313" key="2">
    <source>
        <dbReference type="EMBL" id="TFE19484.1"/>
    </source>
</evidence>
<gene>
    <name evidence="2" type="ORF">E2980_23115</name>
</gene>
<evidence type="ECO:0000256" key="1">
    <source>
        <dbReference type="SAM" id="Phobius"/>
    </source>
</evidence>
<reference evidence="2 3" key="1">
    <citation type="submission" date="2019-03" db="EMBL/GenBank/DDBJ databases">
        <title>Cohnella endophytica sp. nov., a novel endophytic bacterium isolated from bark of Sonneratia apetala.</title>
        <authorList>
            <person name="Tuo L."/>
        </authorList>
    </citation>
    <scope>NUCLEOTIDE SEQUENCE [LARGE SCALE GENOMIC DNA]</scope>
    <source>
        <strain evidence="2 3">CCTCC AB 208254</strain>
    </source>
</reference>
<dbReference type="Proteomes" id="UP000297900">
    <property type="component" value="Unassembled WGS sequence"/>
</dbReference>